<organism evidence="6 7">
    <name type="scientific">Caulobacter hibisci</name>
    <dbReference type="NCBI Taxonomy" id="2035993"/>
    <lineage>
        <taxon>Bacteria</taxon>
        <taxon>Pseudomonadati</taxon>
        <taxon>Pseudomonadota</taxon>
        <taxon>Alphaproteobacteria</taxon>
        <taxon>Caulobacterales</taxon>
        <taxon>Caulobacteraceae</taxon>
        <taxon>Caulobacter</taxon>
    </lineage>
</organism>
<keyword evidence="2 4" id="KW-0479">Metal-binding</keyword>
<keyword evidence="3 4" id="KW-0408">Iron</keyword>
<dbReference type="InterPro" id="IPR047758">
    <property type="entry name" value="CytoC_perox"/>
</dbReference>
<comment type="caution">
    <text evidence="6">The sequence shown here is derived from an EMBL/GenBank/DDBJ whole genome shotgun (WGS) entry which is preliminary data.</text>
</comment>
<evidence type="ECO:0000256" key="1">
    <source>
        <dbReference type="ARBA" id="ARBA00022617"/>
    </source>
</evidence>
<dbReference type="PANTHER" id="PTHR30600:SF9">
    <property type="entry name" value="BLR7738 PROTEIN"/>
    <property type="match status" value="1"/>
</dbReference>
<sequence length="673" mass="72281">MSRNRKAVLWGLALVVFVLVAIGIERLVAFVNPPLPPAQPVREARWLEQGWSQEDRYWFHHATQGTSTLPIPYAWFVAVAEPKILPFGKERLFIEDAYMQKLGFIPSPPSGGGSAGPAGGREKAYGYKARIGGVPVDAKVESPRGLNPAGMPVGFAITRAYRDPTTGQMLPDQVGLTCAACHTGHLEYNGVSLRIDGANAASSLGDLTNTLGAALLLTKVLPWRFDSFAERVLGPNATRAQKQALRAELGATIKALAAEAKGTAHIDKRDGVPEGFNRLDALNRIGNEVFYINLLPAKSATFDPLDNYAALTAPVKYPHLWTTPWFTWAQYDASIGQPAVRNVGEAIGVLARVNMTTYDQPHKLWVSSVPVGNLARMEQQIEGPNPLEREPDGRVRGFKGLSAPKWPQDVLGRIDVGKAAAGRKVYALRCQGCHMPPLDDPNQAIYTPSLWTTANEHGESYLKVNIIPLSVVGTDPGQANILSARKIKAPLALGLQPGVTDPVTGVTCFTNPTPATTELSFGQALASAVQFVVDKFHADRAVPIKSDTAEADKGNRPNCVQAPPAYKARPLNGIWATPPYLHNGSVPSLHALLGPPGERPGSFCLGNRAYDPKLVGLDVSSCPRGAFKLNTSVKGSSNQGHEFRDAPAGTKGVVGPALSNDERLAVIEFLKTQ</sequence>
<dbReference type="EMBL" id="JADWOX010000010">
    <property type="protein sequence ID" value="MBI1685015.1"/>
    <property type="molecule type" value="Genomic_DNA"/>
</dbReference>
<evidence type="ECO:0000259" key="5">
    <source>
        <dbReference type="PROSITE" id="PS51007"/>
    </source>
</evidence>
<evidence type="ECO:0000256" key="2">
    <source>
        <dbReference type="ARBA" id="ARBA00022723"/>
    </source>
</evidence>
<dbReference type="InterPro" id="IPR051395">
    <property type="entry name" value="Cytochrome_c_Peroxidase/MauG"/>
</dbReference>
<dbReference type="RefSeq" id="WP_198576926.1">
    <property type="nucleotide sequence ID" value="NZ_JADWOX010000010.1"/>
</dbReference>
<dbReference type="PANTHER" id="PTHR30600">
    <property type="entry name" value="CYTOCHROME C PEROXIDASE-RELATED"/>
    <property type="match status" value="1"/>
</dbReference>
<accession>A0ABS0SZG0</accession>
<dbReference type="InterPro" id="IPR036909">
    <property type="entry name" value="Cyt_c-like_dom_sf"/>
</dbReference>
<dbReference type="NCBIfam" id="NF040606">
    <property type="entry name" value="CytoC_perox"/>
    <property type="match status" value="1"/>
</dbReference>
<evidence type="ECO:0000256" key="4">
    <source>
        <dbReference type="PROSITE-ProRule" id="PRU00433"/>
    </source>
</evidence>
<dbReference type="Pfam" id="PF21419">
    <property type="entry name" value="RoxA-like_Cyt-c"/>
    <property type="match status" value="1"/>
</dbReference>
<dbReference type="SUPFAM" id="SSF46626">
    <property type="entry name" value="Cytochrome c"/>
    <property type="match status" value="2"/>
</dbReference>
<evidence type="ECO:0000313" key="7">
    <source>
        <dbReference type="Proteomes" id="UP000639859"/>
    </source>
</evidence>
<feature type="domain" description="Cytochrome c" evidence="5">
    <location>
        <begin position="417"/>
        <end position="673"/>
    </location>
</feature>
<evidence type="ECO:0000256" key="3">
    <source>
        <dbReference type="ARBA" id="ARBA00023004"/>
    </source>
</evidence>
<keyword evidence="7" id="KW-1185">Reference proteome</keyword>
<gene>
    <name evidence="6" type="ORF">I4Q42_15190</name>
</gene>
<keyword evidence="1 4" id="KW-0349">Heme</keyword>
<reference evidence="6 7" key="1">
    <citation type="submission" date="2020-11" db="EMBL/GenBank/DDBJ databases">
        <title>genome sequence of strain KACC 18849.</title>
        <authorList>
            <person name="Gao J."/>
            <person name="Zhang X."/>
        </authorList>
    </citation>
    <scope>NUCLEOTIDE SEQUENCE [LARGE SCALE GENOMIC DNA]</scope>
    <source>
        <strain evidence="6 7">KACC 18849</strain>
    </source>
</reference>
<dbReference type="Gene3D" id="1.10.760.10">
    <property type="entry name" value="Cytochrome c-like domain"/>
    <property type="match status" value="1"/>
</dbReference>
<name>A0ABS0SZG0_9CAUL</name>
<proteinExistence type="predicted"/>
<evidence type="ECO:0000313" key="6">
    <source>
        <dbReference type="EMBL" id="MBI1685015.1"/>
    </source>
</evidence>
<dbReference type="InterPro" id="IPR009056">
    <property type="entry name" value="Cyt_c-like_dom"/>
</dbReference>
<dbReference type="Proteomes" id="UP000639859">
    <property type="component" value="Unassembled WGS sequence"/>
</dbReference>
<protein>
    <recommendedName>
        <fullName evidence="5">Cytochrome c domain-containing protein</fullName>
    </recommendedName>
</protein>
<dbReference type="PROSITE" id="PS51007">
    <property type="entry name" value="CYTC"/>
    <property type="match status" value="1"/>
</dbReference>